<evidence type="ECO:0000256" key="8">
    <source>
        <dbReference type="SAM" id="Phobius"/>
    </source>
</evidence>
<dbReference type="FunFam" id="1.20.1250.20:FF:000134">
    <property type="entry name" value="MFS sugar transporter protein"/>
    <property type="match status" value="1"/>
</dbReference>
<comment type="subcellular location">
    <subcellularLocation>
        <location evidence="1">Membrane</location>
        <topology evidence="1">Multi-pass membrane protein</topology>
    </subcellularLocation>
</comment>
<evidence type="ECO:0000313" key="10">
    <source>
        <dbReference type="EMBL" id="KAJ3222375.1"/>
    </source>
</evidence>
<feature type="transmembrane region" description="Helical" evidence="8">
    <location>
        <begin position="149"/>
        <end position="171"/>
    </location>
</feature>
<keyword evidence="11" id="KW-1185">Reference proteome</keyword>
<feature type="transmembrane region" description="Helical" evidence="8">
    <location>
        <begin position="378"/>
        <end position="400"/>
    </location>
</feature>
<feature type="transmembrane region" description="Helical" evidence="8">
    <location>
        <begin position="114"/>
        <end position="137"/>
    </location>
</feature>
<feature type="transmembrane region" description="Helical" evidence="8">
    <location>
        <begin position="443"/>
        <end position="463"/>
    </location>
</feature>
<dbReference type="PRINTS" id="PR00171">
    <property type="entry name" value="SUGRTRNSPORT"/>
</dbReference>
<dbReference type="InterPro" id="IPR020846">
    <property type="entry name" value="MFS_dom"/>
</dbReference>
<sequence length="491" mass="53951">MGNFFNYIIAFASAIGGLLFGYEIGLIDQVLGMQNFAITFGIKHYNEAGLLVDTEQAKDIKGNVTFTFLLGCTVGAVIVSIMADILGRKRSILVGGFAFAVGGLLQALTGSIELFYFGRVVSGLGIGVLSMCVPLYISETAPTAVRGRMITVQQLMITIGILLAALVNLAIRNSQEQVNATEKQGSEPEWRIALGMQVVPGVILVFLMFFMPYSPRWLEDRNRHAEAVNALSKIRSADENSAAIQAEYKEIKEGVEFERSIGNATWSELLKPGIINRVLIGVTLQFFQQWTGINVILYYASDLFTAMGFPYETASKSLNIVNSFVNVVGTLPGMYLIERIGRRKLLIFGGLGMSLSHYLVCLFIGLSKTGNASLNLGALIFVYVFILCFSSTWGPVVWVYQSEIFPLRIRAKGTGIATFSNWSMNAVIAKVTPIIIDAISFKFYLIFGSTCLVMSLFCVSFVPETMGKSLEEMDELFGKVNVHEVESQKKN</sequence>
<feature type="transmembrane region" description="Helical" evidence="8">
    <location>
        <begin position="64"/>
        <end position="85"/>
    </location>
</feature>
<dbReference type="SUPFAM" id="SSF103473">
    <property type="entry name" value="MFS general substrate transporter"/>
    <property type="match status" value="1"/>
</dbReference>
<dbReference type="InterPro" id="IPR005828">
    <property type="entry name" value="MFS_sugar_transport-like"/>
</dbReference>
<evidence type="ECO:0000259" key="9">
    <source>
        <dbReference type="PROSITE" id="PS50850"/>
    </source>
</evidence>
<evidence type="ECO:0000313" key="11">
    <source>
        <dbReference type="Proteomes" id="UP001211065"/>
    </source>
</evidence>
<proteinExistence type="inferred from homology"/>
<feature type="transmembrane region" description="Helical" evidence="8">
    <location>
        <begin position="345"/>
        <end position="366"/>
    </location>
</feature>
<dbReference type="InterPro" id="IPR036259">
    <property type="entry name" value="MFS_trans_sf"/>
</dbReference>
<dbReference type="PANTHER" id="PTHR48022">
    <property type="entry name" value="PLASTIDIC GLUCOSE TRANSPORTER 4"/>
    <property type="match status" value="1"/>
</dbReference>
<dbReference type="PANTHER" id="PTHR48022:SF2">
    <property type="entry name" value="PLASTIDIC GLUCOSE TRANSPORTER 4"/>
    <property type="match status" value="1"/>
</dbReference>
<evidence type="ECO:0000256" key="7">
    <source>
        <dbReference type="RuleBase" id="RU003346"/>
    </source>
</evidence>
<feature type="transmembrane region" description="Helical" evidence="8">
    <location>
        <begin position="7"/>
        <end position="27"/>
    </location>
</feature>
<dbReference type="InterPro" id="IPR003663">
    <property type="entry name" value="Sugar/inositol_transpt"/>
</dbReference>
<dbReference type="GO" id="GO:0016020">
    <property type="term" value="C:membrane"/>
    <property type="evidence" value="ECO:0007669"/>
    <property type="project" value="UniProtKB-SubCell"/>
</dbReference>
<dbReference type="PROSITE" id="PS50850">
    <property type="entry name" value="MFS"/>
    <property type="match status" value="1"/>
</dbReference>
<dbReference type="Gene3D" id="1.20.1250.20">
    <property type="entry name" value="MFS general substrate transporter like domains"/>
    <property type="match status" value="1"/>
</dbReference>
<dbReference type="InterPro" id="IPR050360">
    <property type="entry name" value="MFS_Sugar_Transporters"/>
</dbReference>
<feature type="domain" description="Major facilitator superfamily (MFS) profile" evidence="9">
    <location>
        <begin position="9"/>
        <end position="466"/>
    </location>
</feature>
<evidence type="ECO:0000256" key="4">
    <source>
        <dbReference type="ARBA" id="ARBA00022692"/>
    </source>
</evidence>
<evidence type="ECO:0000256" key="5">
    <source>
        <dbReference type="ARBA" id="ARBA00022989"/>
    </source>
</evidence>
<feature type="transmembrane region" description="Helical" evidence="8">
    <location>
        <begin position="92"/>
        <end position="108"/>
    </location>
</feature>
<keyword evidence="5 8" id="KW-1133">Transmembrane helix</keyword>
<gene>
    <name evidence="10" type="ORF">HK099_002363</name>
</gene>
<dbReference type="InterPro" id="IPR005829">
    <property type="entry name" value="Sugar_transporter_CS"/>
</dbReference>
<keyword evidence="4 8" id="KW-0812">Transmembrane</keyword>
<keyword evidence="3 7" id="KW-0813">Transport</keyword>
<evidence type="ECO:0000256" key="2">
    <source>
        <dbReference type="ARBA" id="ARBA00010992"/>
    </source>
</evidence>
<reference evidence="10" key="1">
    <citation type="submission" date="2020-05" db="EMBL/GenBank/DDBJ databases">
        <title>Phylogenomic resolution of chytrid fungi.</title>
        <authorList>
            <person name="Stajich J.E."/>
            <person name="Amses K."/>
            <person name="Simmons R."/>
            <person name="Seto K."/>
            <person name="Myers J."/>
            <person name="Bonds A."/>
            <person name="Quandt C.A."/>
            <person name="Barry K."/>
            <person name="Liu P."/>
            <person name="Grigoriev I."/>
            <person name="Longcore J.E."/>
            <person name="James T.Y."/>
        </authorList>
    </citation>
    <scope>NUCLEOTIDE SEQUENCE</scope>
    <source>
        <strain evidence="10">JEL0476</strain>
    </source>
</reference>
<accession>A0AAD5U2Q1</accession>
<dbReference type="Pfam" id="PF00083">
    <property type="entry name" value="Sugar_tr"/>
    <property type="match status" value="1"/>
</dbReference>
<dbReference type="PROSITE" id="PS00217">
    <property type="entry name" value="SUGAR_TRANSPORT_2"/>
    <property type="match status" value="1"/>
</dbReference>
<dbReference type="NCBIfam" id="TIGR00879">
    <property type="entry name" value="SP"/>
    <property type="match status" value="1"/>
</dbReference>
<dbReference type="GO" id="GO:0005351">
    <property type="term" value="F:carbohydrate:proton symporter activity"/>
    <property type="evidence" value="ECO:0007669"/>
    <property type="project" value="TreeGrafter"/>
</dbReference>
<dbReference type="Proteomes" id="UP001211065">
    <property type="component" value="Unassembled WGS sequence"/>
</dbReference>
<name>A0AAD5U2Q1_9FUNG</name>
<protein>
    <recommendedName>
        <fullName evidence="9">Major facilitator superfamily (MFS) profile domain-containing protein</fullName>
    </recommendedName>
</protein>
<keyword evidence="6 8" id="KW-0472">Membrane</keyword>
<dbReference type="AlphaFoldDB" id="A0AAD5U2Q1"/>
<dbReference type="EMBL" id="JADGJW010000178">
    <property type="protein sequence ID" value="KAJ3222375.1"/>
    <property type="molecule type" value="Genomic_DNA"/>
</dbReference>
<organism evidence="10 11">
    <name type="scientific">Clydaea vesicula</name>
    <dbReference type="NCBI Taxonomy" id="447962"/>
    <lineage>
        <taxon>Eukaryota</taxon>
        <taxon>Fungi</taxon>
        <taxon>Fungi incertae sedis</taxon>
        <taxon>Chytridiomycota</taxon>
        <taxon>Chytridiomycota incertae sedis</taxon>
        <taxon>Chytridiomycetes</taxon>
        <taxon>Lobulomycetales</taxon>
        <taxon>Lobulomycetaceae</taxon>
        <taxon>Clydaea</taxon>
    </lineage>
</organism>
<comment type="similarity">
    <text evidence="2 7">Belongs to the major facilitator superfamily. Sugar transporter (TC 2.A.1.1) family.</text>
</comment>
<evidence type="ECO:0000256" key="3">
    <source>
        <dbReference type="ARBA" id="ARBA00022448"/>
    </source>
</evidence>
<feature type="transmembrane region" description="Helical" evidence="8">
    <location>
        <begin position="191"/>
        <end position="213"/>
    </location>
</feature>
<evidence type="ECO:0000256" key="1">
    <source>
        <dbReference type="ARBA" id="ARBA00004141"/>
    </source>
</evidence>
<dbReference type="PROSITE" id="PS00216">
    <property type="entry name" value="SUGAR_TRANSPORT_1"/>
    <property type="match status" value="2"/>
</dbReference>
<evidence type="ECO:0000256" key="6">
    <source>
        <dbReference type="ARBA" id="ARBA00023136"/>
    </source>
</evidence>
<comment type="caution">
    <text evidence="10">The sequence shown here is derived from an EMBL/GenBank/DDBJ whole genome shotgun (WGS) entry which is preliminary data.</text>
</comment>